<evidence type="ECO:0000256" key="1">
    <source>
        <dbReference type="ARBA" id="ARBA00004651"/>
    </source>
</evidence>
<feature type="domain" description="FtsK" evidence="12">
    <location>
        <begin position="460"/>
        <end position="660"/>
    </location>
</feature>
<keyword evidence="5 9" id="KW-0547">Nucleotide-binding</keyword>
<dbReference type="NCBIfam" id="TIGR03924">
    <property type="entry name" value="T7SS_EccC_a"/>
    <property type="match status" value="1"/>
</dbReference>
<name>A0ABS5L760_9ACTN</name>
<dbReference type="Gene3D" id="3.40.50.300">
    <property type="entry name" value="P-loop containing nucleotide triphosphate hydrolases"/>
    <property type="match status" value="3"/>
</dbReference>
<comment type="subcellular location">
    <subcellularLocation>
        <location evidence="1">Cell membrane</location>
        <topology evidence="1">Multi-pass membrane protein</topology>
    </subcellularLocation>
</comment>
<keyword evidence="7 11" id="KW-1133">Transmembrane helix</keyword>
<evidence type="ECO:0000313" key="13">
    <source>
        <dbReference type="EMBL" id="MBS2554176.1"/>
    </source>
</evidence>
<comment type="caution">
    <text evidence="13">The sequence shown here is derived from an EMBL/GenBank/DDBJ whole genome shotgun (WGS) entry which is preliminary data.</text>
</comment>
<dbReference type="PANTHER" id="PTHR22683:SF1">
    <property type="entry name" value="TYPE VII SECRETION SYSTEM PROTEIN ESSC"/>
    <property type="match status" value="1"/>
</dbReference>
<dbReference type="RefSeq" id="WP_212021395.1">
    <property type="nucleotide sequence ID" value="NZ_JAAFYZ010000330.1"/>
</dbReference>
<evidence type="ECO:0000256" key="7">
    <source>
        <dbReference type="ARBA" id="ARBA00022989"/>
    </source>
</evidence>
<feature type="binding site" evidence="9">
    <location>
        <begin position="840"/>
        <end position="847"/>
    </location>
    <ligand>
        <name>ATP</name>
        <dbReference type="ChEBI" id="CHEBI:30616"/>
    </ligand>
</feature>
<reference evidence="13 14" key="1">
    <citation type="submission" date="2020-02" db="EMBL/GenBank/DDBJ databases">
        <title>Acidophilic actinobacteria isolated from forest soil.</title>
        <authorList>
            <person name="Golinska P."/>
        </authorList>
    </citation>
    <scope>NUCLEOTIDE SEQUENCE [LARGE SCALE GENOMIC DNA]</scope>
    <source>
        <strain evidence="13 14">NL8</strain>
    </source>
</reference>
<dbReference type="InterPro" id="IPR002543">
    <property type="entry name" value="FtsK_dom"/>
</dbReference>
<dbReference type="PANTHER" id="PTHR22683">
    <property type="entry name" value="SPORULATION PROTEIN RELATED"/>
    <property type="match status" value="1"/>
</dbReference>
<dbReference type="NCBIfam" id="TIGR03925">
    <property type="entry name" value="T7SS_EccC_b"/>
    <property type="match status" value="1"/>
</dbReference>
<evidence type="ECO:0000256" key="8">
    <source>
        <dbReference type="ARBA" id="ARBA00023136"/>
    </source>
</evidence>
<feature type="binding site" evidence="9">
    <location>
        <begin position="1131"/>
        <end position="1138"/>
    </location>
    <ligand>
        <name>ATP</name>
        <dbReference type="ChEBI" id="CHEBI:30616"/>
    </ligand>
</feature>
<dbReference type="InterPro" id="IPR003593">
    <property type="entry name" value="AAA+_ATPase"/>
</dbReference>
<dbReference type="Proteomes" id="UP000730482">
    <property type="component" value="Unassembled WGS sequence"/>
</dbReference>
<dbReference type="EMBL" id="JAAFYZ010000330">
    <property type="protein sequence ID" value="MBS2554176.1"/>
    <property type="molecule type" value="Genomic_DNA"/>
</dbReference>
<feature type="domain" description="FtsK" evidence="12">
    <location>
        <begin position="1114"/>
        <end position="1298"/>
    </location>
</feature>
<evidence type="ECO:0000256" key="5">
    <source>
        <dbReference type="ARBA" id="ARBA00022741"/>
    </source>
</evidence>
<keyword evidence="8 11" id="KW-0472">Membrane</keyword>
<feature type="region of interest" description="Disordered" evidence="10">
    <location>
        <begin position="1"/>
        <end position="23"/>
    </location>
</feature>
<sequence>MPTMTPPARTDRRGGGSPSGEIQLQAPPVLAKGSGAGLNQLMFMLPMMLGMGAMSFYSMGSKGGAMTYVFGALYGSTMIGMILMSVTRGSAQKKAQINNERRDYHRYLSALRGQVRDVAAAQRATLVITRPEPADLWMRVAQGRAWERRRTDDDFGHARVGRGPQRLATPLRAPQTAPLEDLDPVSSASLRQFIRTYMTVPDLPVALSLKAFASVSVTGERELTIPLVRALIGQLATFHGPEDLKIAFCLADDQRPTWDWAKWLPHTQAQPANSDAVGPARLAAGDLGTLAELLDKDLGTRPAFGAGRAGGVENPHLLIIVDGGRTYGDTTLAPISGLHAVTIIDLAGPEPAPIARPHQGRLHVTGDRMGMVAGEGKDRHLEFLGHPDVMDEATAEALARRLAGAYQGAPTAAASPMSANFGLPDLLGIGDPEELDVARTWLPRPARDRLRVPIGLDPQGRPLEMDLKEAAEDGMGPHGLVIGATGSGKSELLRTLVAGLVATHSSETLNLALVDFKGGATFAGMAGLPHVCAVITNLGEELTLVDRMADAINGEVLRRQELLREKGNYASVRDYERARATGAELEPLPALLIIIDEFSELLSNRPEMIDLFVMIGRLGRSLAIHLLLASQRLEEGRLRGLDAHLSYRVGLRTFSAAESRAVLGVPDAYHLPSVPGSAYLKTDTETLLRFKAAYVSGPMPARARGAAGGGRGRILPFSLDRVVDHSAPPPSAEPDPAELLNPAVGTGPSIMDAMVSRLVGKGPEAHQIWLPPLDEPPALNEILPGEHMVIDPVRGLTLSGWGGLGRLTVPLALVDKPFEQRRDQLWVDLAGAAGHVMVIGGPQSGKSTMVRTLIASLALTHTPEEVQFYILDTGGGAQSSVSGLPHVSGYATRRDGERVRRIVGELTTLLAERELLFAQFSVDSAAGFRSRRAELAPYAKDGRAFGDVFLVIDDWTTLRADYEALEEPITAIAQRGLGFGIHVIITNNRAMTVRPAMRDIIGTRLELRLGDPGESLVDRRAANNVPAGRPGRGLTPDKLHFLAALPRVDSGSSAETVGAGTADLVKQIAAAWPGPAAPQVRMLPAEVSPAEVRALLPEPRRGRAVPFGLSEADLQPVYADFDADPHFIAFGDVESGKSGLLRTIAAGIMADYTPQEAAIAVIDYRRGMLDAVTGEHLLGYAAAEPATVDMVGNLAEAMRRRLPGPEVTNEQLRDHSWWKGPQLFVLIDDYEMVAVPGRSPLAPLLDYLAQARDIGLHLVVARGSGGAGRGLFEPVLQRLRELGSPGLVMSGSRDEGPLLGTVKPSAQPPGRGVLVHRRSGPVPAQVAWTPPAQ</sequence>
<keyword evidence="6 9" id="KW-0067">ATP-binding</keyword>
<evidence type="ECO:0000256" key="2">
    <source>
        <dbReference type="ARBA" id="ARBA00022475"/>
    </source>
</evidence>
<feature type="binding site" evidence="9">
    <location>
        <begin position="483"/>
        <end position="490"/>
    </location>
    <ligand>
        <name>ATP</name>
        <dbReference type="ChEBI" id="CHEBI:30616"/>
    </ligand>
</feature>
<gene>
    <name evidence="13" type="primary">eccCa</name>
    <name evidence="13" type="ORF">KGQ19_45715</name>
</gene>
<dbReference type="PROSITE" id="PS50901">
    <property type="entry name" value="FTSK"/>
    <property type="match status" value="3"/>
</dbReference>
<evidence type="ECO:0000313" key="14">
    <source>
        <dbReference type="Proteomes" id="UP000730482"/>
    </source>
</evidence>
<keyword evidence="3 11" id="KW-0812">Transmembrane</keyword>
<accession>A0ABS5L760</accession>
<evidence type="ECO:0000256" key="10">
    <source>
        <dbReference type="SAM" id="MobiDB-lite"/>
    </source>
</evidence>
<dbReference type="InterPro" id="IPR023837">
    <property type="entry name" value="EccCb-like_Actinobacteria"/>
</dbReference>
<dbReference type="InterPro" id="IPR023836">
    <property type="entry name" value="EccCa-like_Actinobacteria"/>
</dbReference>
<evidence type="ECO:0000256" key="4">
    <source>
        <dbReference type="ARBA" id="ARBA00022737"/>
    </source>
</evidence>
<keyword evidence="4" id="KW-0677">Repeat</keyword>
<dbReference type="SUPFAM" id="SSF52540">
    <property type="entry name" value="P-loop containing nucleoside triphosphate hydrolases"/>
    <property type="match status" value="3"/>
</dbReference>
<evidence type="ECO:0000256" key="3">
    <source>
        <dbReference type="ARBA" id="ARBA00022692"/>
    </source>
</evidence>
<feature type="transmembrane region" description="Helical" evidence="11">
    <location>
        <begin position="65"/>
        <end position="86"/>
    </location>
</feature>
<dbReference type="InterPro" id="IPR050206">
    <property type="entry name" value="FtsK/SpoIIIE/SftA"/>
</dbReference>
<evidence type="ECO:0000259" key="12">
    <source>
        <dbReference type="PROSITE" id="PS50901"/>
    </source>
</evidence>
<keyword evidence="14" id="KW-1185">Reference proteome</keyword>
<evidence type="ECO:0000256" key="11">
    <source>
        <dbReference type="SAM" id="Phobius"/>
    </source>
</evidence>
<dbReference type="Pfam" id="PF01580">
    <property type="entry name" value="FtsK_SpoIIIE"/>
    <property type="match status" value="3"/>
</dbReference>
<evidence type="ECO:0000256" key="6">
    <source>
        <dbReference type="ARBA" id="ARBA00022840"/>
    </source>
</evidence>
<dbReference type="SMART" id="SM00382">
    <property type="entry name" value="AAA"/>
    <property type="match status" value="2"/>
</dbReference>
<proteinExistence type="predicted"/>
<feature type="domain" description="FtsK" evidence="12">
    <location>
        <begin position="822"/>
        <end position="1016"/>
    </location>
</feature>
<protein>
    <submittedName>
        <fullName evidence="13">Type VII secretion protein EccCa</fullName>
    </submittedName>
</protein>
<keyword evidence="2" id="KW-1003">Cell membrane</keyword>
<feature type="transmembrane region" description="Helical" evidence="11">
    <location>
        <begin position="41"/>
        <end position="59"/>
    </location>
</feature>
<dbReference type="InterPro" id="IPR027417">
    <property type="entry name" value="P-loop_NTPase"/>
</dbReference>
<evidence type="ECO:0000256" key="9">
    <source>
        <dbReference type="PROSITE-ProRule" id="PRU00289"/>
    </source>
</evidence>
<organism evidence="13 14">
    <name type="scientific">Catenulispora pinistramenti</name>
    <dbReference type="NCBI Taxonomy" id="2705254"/>
    <lineage>
        <taxon>Bacteria</taxon>
        <taxon>Bacillati</taxon>
        <taxon>Actinomycetota</taxon>
        <taxon>Actinomycetes</taxon>
        <taxon>Catenulisporales</taxon>
        <taxon>Catenulisporaceae</taxon>
        <taxon>Catenulispora</taxon>
    </lineage>
</organism>